<dbReference type="Pfam" id="PF08719">
    <property type="entry name" value="NADAR"/>
    <property type="match status" value="1"/>
</dbReference>
<sequence length="240" mass="29042">MKSYLDDGKFAAPRWLMYPELSRYTIGWRMGYGEFYWMNIPCETEEFKKLFPQPLNWLCHDEEDQNGAEKLEKYSFFARFWRKDGIQKYSKIDEEDYVVVNDFITLEQVDEEFRLDAMHFLSIRNYILCAKYDLFDMPHDDYDLTDLNDDFELTGSQQELWNHYKYSACLNGAYYKIMNDDNLKQILLDTGDKSLVYISNDEWGGEENLFGFALMELRDEIRRLYKNNDKIDWEYSKYLD</sequence>
<organism evidence="2 3">
    <name type="scientific">Methanobrevibacter woesei</name>
    <dbReference type="NCBI Taxonomy" id="190976"/>
    <lineage>
        <taxon>Archaea</taxon>
        <taxon>Methanobacteriati</taxon>
        <taxon>Methanobacteriota</taxon>
        <taxon>Methanomada group</taxon>
        <taxon>Methanobacteria</taxon>
        <taxon>Methanobacteriales</taxon>
        <taxon>Methanobacteriaceae</taxon>
        <taxon>Methanobrevibacter</taxon>
    </lineage>
</organism>
<evidence type="ECO:0000313" key="2">
    <source>
        <dbReference type="EMBL" id="PWB87241.1"/>
    </source>
</evidence>
<dbReference type="Proteomes" id="UP000245577">
    <property type="component" value="Unassembled WGS sequence"/>
</dbReference>
<dbReference type="SUPFAM" id="SSF143990">
    <property type="entry name" value="YbiA-like"/>
    <property type="match status" value="1"/>
</dbReference>
<dbReference type="Gene3D" id="1.10.357.40">
    <property type="entry name" value="YbiA-like"/>
    <property type="match status" value="1"/>
</dbReference>
<keyword evidence="3" id="KW-1185">Reference proteome</keyword>
<feature type="domain" description="NADAR" evidence="1">
    <location>
        <begin position="98"/>
        <end position="222"/>
    </location>
</feature>
<dbReference type="InterPro" id="IPR037238">
    <property type="entry name" value="YbiA-like_sf"/>
</dbReference>
<accession>A0A2U1S9L0</accession>
<name>A0A2U1S9L0_9EURY</name>
<protein>
    <recommendedName>
        <fullName evidence="1">NADAR domain-containing protein</fullName>
    </recommendedName>
</protein>
<dbReference type="AlphaFoldDB" id="A0A2U1S9L0"/>
<reference evidence="2 3" key="1">
    <citation type="submission" date="2017-03" db="EMBL/GenBank/DDBJ databases">
        <title>Genome sequence of Methanobrevibacter wosei.</title>
        <authorList>
            <person name="Poehlein A."/>
            <person name="Seedorf H."/>
            <person name="Daniel R."/>
        </authorList>
    </citation>
    <scope>NUCLEOTIDE SEQUENCE [LARGE SCALE GENOMIC DNA]</scope>
    <source>
        <strain evidence="2 3">DSM 11979</strain>
    </source>
</reference>
<evidence type="ECO:0000259" key="1">
    <source>
        <dbReference type="Pfam" id="PF08719"/>
    </source>
</evidence>
<comment type="caution">
    <text evidence="2">The sequence shown here is derived from an EMBL/GenBank/DDBJ whole genome shotgun (WGS) entry which is preliminary data.</text>
</comment>
<gene>
    <name evidence="2" type="ORF">MBBWO_00190</name>
</gene>
<proteinExistence type="predicted"/>
<dbReference type="InterPro" id="IPR012816">
    <property type="entry name" value="NADAR"/>
</dbReference>
<dbReference type="EMBL" id="MZGU01000001">
    <property type="protein sequence ID" value="PWB87241.1"/>
    <property type="molecule type" value="Genomic_DNA"/>
</dbReference>
<evidence type="ECO:0000313" key="3">
    <source>
        <dbReference type="Proteomes" id="UP000245577"/>
    </source>
</evidence>